<feature type="transmembrane region" description="Helical" evidence="4">
    <location>
        <begin position="226"/>
        <end position="248"/>
    </location>
</feature>
<feature type="transmembrane region" description="Helical" evidence="4">
    <location>
        <begin position="194"/>
        <end position="220"/>
    </location>
</feature>
<protein>
    <submittedName>
        <fullName evidence="6">YbfB/YjiJ family MFS transporter</fullName>
    </submittedName>
</protein>
<evidence type="ECO:0000313" key="6">
    <source>
        <dbReference type="EMBL" id="MBD8504121.1"/>
    </source>
</evidence>
<reference evidence="7" key="1">
    <citation type="submission" date="2023-07" db="EMBL/GenBank/DDBJ databases">
        <title>Thauera sp. CAU 1555 isolated from sand of Yaerae Beach.</title>
        <authorList>
            <person name="Kim W."/>
        </authorList>
    </citation>
    <scope>NUCLEOTIDE SEQUENCE [LARGE SCALE GENOMIC DNA]</scope>
    <source>
        <strain evidence="7">CAU 1555</strain>
    </source>
</reference>
<evidence type="ECO:0000256" key="4">
    <source>
        <dbReference type="SAM" id="Phobius"/>
    </source>
</evidence>
<evidence type="ECO:0000256" key="1">
    <source>
        <dbReference type="ARBA" id="ARBA00022692"/>
    </source>
</evidence>
<evidence type="ECO:0000256" key="2">
    <source>
        <dbReference type="ARBA" id="ARBA00022989"/>
    </source>
</evidence>
<dbReference type="Pfam" id="PF06779">
    <property type="entry name" value="MFS_4"/>
    <property type="match status" value="1"/>
</dbReference>
<feature type="transmembrane region" description="Helical" evidence="4">
    <location>
        <begin position="92"/>
        <end position="112"/>
    </location>
</feature>
<dbReference type="Proteomes" id="UP000603602">
    <property type="component" value="Unassembled WGS sequence"/>
</dbReference>
<evidence type="ECO:0000313" key="7">
    <source>
        <dbReference type="Proteomes" id="UP000603602"/>
    </source>
</evidence>
<evidence type="ECO:0000259" key="5">
    <source>
        <dbReference type="PROSITE" id="PS50850"/>
    </source>
</evidence>
<keyword evidence="2 4" id="KW-1133">Transmembrane helix</keyword>
<organism evidence="6 7">
    <name type="scientific">Thauera sedimentorum</name>
    <dbReference type="NCBI Taxonomy" id="2767595"/>
    <lineage>
        <taxon>Bacteria</taxon>
        <taxon>Pseudomonadati</taxon>
        <taxon>Pseudomonadota</taxon>
        <taxon>Betaproteobacteria</taxon>
        <taxon>Rhodocyclales</taxon>
        <taxon>Zoogloeaceae</taxon>
        <taxon>Thauera</taxon>
    </lineage>
</organism>
<evidence type="ECO:0000256" key="3">
    <source>
        <dbReference type="ARBA" id="ARBA00023136"/>
    </source>
</evidence>
<feature type="transmembrane region" description="Helical" evidence="4">
    <location>
        <begin position="25"/>
        <end position="49"/>
    </location>
</feature>
<feature type="domain" description="Major facilitator superfamily (MFS) profile" evidence="5">
    <location>
        <begin position="1"/>
        <end position="374"/>
    </location>
</feature>
<feature type="transmembrane region" description="Helical" evidence="4">
    <location>
        <begin position="260"/>
        <end position="279"/>
    </location>
</feature>
<proteinExistence type="predicted"/>
<dbReference type="PANTHER" id="PTHR23537:SF1">
    <property type="entry name" value="SUGAR TRANSPORTER"/>
    <property type="match status" value="1"/>
</dbReference>
<feature type="transmembrane region" description="Helical" evidence="4">
    <location>
        <begin position="350"/>
        <end position="368"/>
    </location>
</feature>
<keyword evidence="7" id="KW-1185">Reference proteome</keyword>
<dbReference type="PROSITE" id="PS50850">
    <property type="entry name" value="MFS"/>
    <property type="match status" value="1"/>
</dbReference>
<accession>A0ABR9BCR1</accession>
<keyword evidence="3 4" id="KW-0472">Membrane</keyword>
<feature type="transmembrane region" description="Helical" evidence="4">
    <location>
        <begin position="315"/>
        <end position="338"/>
    </location>
</feature>
<gene>
    <name evidence="6" type="ORF">IFO67_14585</name>
</gene>
<dbReference type="InterPro" id="IPR036259">
    <property type="entry name" value="MFS_trans_sf"/>
</dbReference>
<feature type="transmembrane region" description="Helical" evidence="4">
    <location>
        <begin position="285"/>
        <end position="303"/>
    </location>
</feature>
<sequence length="378" mass="37291">MAPAVALGLARFAYALLLPPMREELGWSFAEAGAMNAANAAGYLAGALVAAPLGRRLGDRVVLAGGLLVTTLSIAASGLMSAFALLLVLRTIAGLAGALAFVAGAGLATAAAAGGSSSRAPTVLGLYFAGAGLGVAASALAVPPLLPELGWRAGWLALGGLSIVASAYAWLALRRAPEPARAASAVPGRWSPATMAWTLFSYGLFGAGYIAYATFIVAYLQGELGFGGGAVAVFWSVLGLASVVAAFAWGPLLGRLKGGWGTAATVGTVIVGAVLPLVWTTPGGAYLSAALFGGSFLAVIAAVGSFARRTMPPHAWTAAIGTLTVAFGIGQCVGPVLSGVLSDGAEGIRAGLWLSVGILALSAAAATLQSEPGRGSAA</sequence>
<dbReference type="Gene3D" id="1.20.1250.20">
    <property type="entry name" value="MFS general substrate transporter like domains"/>
    <property type="match status" value="2"/>
</dbReference>
<dbReference type="SUPFAM" id="SSF103473">
    <property type="entry name" value="MFS general substrate transporter"/>
    <property type="match status" value="1"/>
</dbReference>
<comment type="caution">
    <text evidence="6">The sequence shown here is derived from an EMBL/GenBank/DDBJ whole genome shotgun (WGS) entry which is preliminary data.</text>
</comment>
<dbReference type="EMBL" id="JACYTO010000002">
    <property type="protein sequence ID" value="MBD8504121.1"/>
    <property type="molecule type" value="Genomic_DNA"/>
</dbReference>
<dbReference type="InterPro" id="IPR020846">
    <property type="entry name" value="MFS_dom"/>
</dbReference>
<feature type="transmembrane region" description="Helical" evidence="4">
    <location>
        <begin position="152"/>
        <end position="173"/>
    </location>
</feature>
<dbReference type="InterPro" id="IPR010645">
    <property type="entry name" value="MFS_4"/>
</dbReference>
<dbReference type="PANTHER" id="PTHR23537">
    <property type="match status" value="1"/>
</dbReference>
<feature type="transmembrane region" description="Helical" evidence="4">
    <location>
        <begin position="124"/>
        <end position="146"/>
    </location>
</feature>
<keyword evidence="1 4" id="KW-0812">Transmembrane</keyword>
<name>A0ABR9BCR1_9RHOO</name>
<feature type="transmembrane region" description="Helical" evidence="4">
    <location>
        <begin position="61"/>
        <end position="86"/>
    </location>
</feature>